<keyword evidence="3" id="KW-1185">Reference proteome</keyword>
<sequence length="201" mass="20946">MVSKRRSAIPPLVAATVMVLSVVIALHRGVILTYLWLLALPLLALAFAAVIAGSGLAVWQASPHASRGPLVATAGLALIAIGAPVLFVVRPELGVWLRFQLARPGFAAVAAMDAPSADDGYYGKSLPGHLCWVSANCKVADIGTPEQPVPFVPDYVGIPDGATGYGYFTDAPSAGPYDGFGDPICPRIELPGGWWWLGGCP</sequence>
<evidence type="ECO:0000256" key="1">
    <source>
        <dbReference type="SAM" id="Phobius"/>
    </source>
</evidence>
<organism evidence="2 3">
    <name type="scientific">Nocardia asteroides NBRC 15531</name>
    <dbReference type="NCBI Taxonomy" id="1110697"/>
    <lineage>
        <taxon>Bacteria</taxon>
        <taxon>Bacillati</taxon>
        <taxon>Actinomycetota</taxon>
        <taxon>Actinomycetes</taxon>
        <taxon>Mycobacteriales</taxon>
        <taxon>Nocardiaceae</taxon>
        <taxon>Nocardia</taxon>
    </lineage>
</organism>
<feature type="transmembrane region" description="Helical" evidence="1">
    <location>
        <begin position="36"/>
        <end position="58"/>
    </location>
</feature>
<reference evidence="2 3" key="1">
    <citation type="journal article" date="2014" name="BMC Genomics">
        <title>Genome based analysis of type-I polyketide synthase and nonribosomal peptide synthetase gene clusters in seven strains of five representative Nocardia species.</title>
        <authorList>
            <person name="Komaki H."/>
            <person name="Ichikawa N."/>
            <person name="Hosoyama A."/>
            <person name="Takahashi-Nakaguchi A."/>
            <person name="Matsuzawa T."/>
            <person name="Suzuki K."/>
            <person name="Fujita N."/>
            <person name="Gonoi T."/>
        </authorList>
    </citation>
    <scope>NUCLEOTIDE SEQUENCE [LARGE SCALE GENOMIC DNA]</scope>
    <source>
        <strain evidence="2 3">NBRC 15531</strain>
    </source>
</reference>
<proteinExistence type="predicted"/>
<dbReference type="EMBL" id="BAFO02000032">
    <property type="protein sequence ID" value="GAD85993.1"/>
    <property type="molecule type" value="Genomic_DNA"/>
</dbReference>
<feature type="transmembrane region" description="Helical" evidence="1">
    <location>
        <begin position="70"/>
        <end position="89"/>
    </location>
</feature>
<keyword evidence="1" id="KW-1133">Transmembrane helix</keyword>
<keyword evidence="1" id="KW-0472">Membrane</keyword>
<comment type="caution">
    <text evidence="2">The sequence shown here is derived from an EMBL/GenBank/DDBJ whole genome shotgun (WGS) entry which is preliminary data.</text>
</comment>
<protein>
    <submittedName>
        <fullName evidence="2">Uncharacterized protein</fullName>
    </submittedName>
</protein>
<dbReference type="AlphaFoldDB" id="U5EI11"/>
<keyword evidence="1" id="KW-0812">Transmembrane</keyword>
<feature type="transmembrane region" description="Helical" evidence="1">
    <location>
        <begin position="12"/>
        <end position="30"/>
    </location>
</feature>
<accession>U5EI11</accession>
<dbReference type="eggNOG" id="ENOG5031VEW">
    <property type="taxonomic scope" value="Bacteria"/>
</dbReference>
<evidence type="ECO:0000313" key="3">
    <source>
        <dbReference type="Proteomes" id="UP000017048"/>
    </source>
</evidence>
<evidence type="ECO:0000313" key="2">
    <source>
        <dbReference type="EMBL" id="GAD85993.1"/>
    </source>
</evidence>
<gene>
    <name evidence="2" type="ORF">NCAST_32_04800</name>
</gene>
<name>U5EI11_NOCAS</name>
<dbReference type="Proteomes" id="UP000017048">
    <property type="component" value="Unassembled WGS sequence"/>
</dbReference>